<feature type="transmembrane region" description="Helical" evidence="1">
    <location>
        <begin position="83"/>
        <end position="103"/>
    </location>
</feature>
<organism evidence="2 3">
    <name type="scientific">Reticulomyxa filosa</name>
    <dbReference type="NCBI Taxonomy" id="46433"/>
    <lineage>
        <taxon>Eukaryota</taxon>
        <taxon>Sar</taxon>
        <taxon>Rhizaria</taxon>
        <taxon>Retaria</taxon>
        <taxon>Foraminifera</taxon>
        <taxon>Monothalamids</taxon>
        <taxon>Reticulomyxidae</taxon>
        <taxon>Reticulomyxa</taxon>
    </lineage>
</organism>
<keyword evidence="1" id="KW-0472">Membrane</keyword>
<dbReference type="AlphaFoldDB" id="X6MS22"/>
<keyword evidence="1" id="KW-0812">Transmembrane</keyword>
<dbReference type="EMBL" id="ASPP01018428">
    <property type="protein sequence ID" value="ETO16262.1"/>
    <property type="molecule type" value="Genomic_DNA"/>
</dbReference>
<protein>
    <submittedName>
        <fullName evidence="2">Uncharacterized protein</fullName>
    </submittedName>
</protein>
<reference evidence="2 3" key="1">
    <citation type="journal article" date="2013" name="Curr. Biol.">
        <title>The Genome of the Foraminiferan Reticulomyxa filosa.</title>
        <authorList>
            <person name="Glockner G."/>
            <person name="Hulsmann N."/>
            <person name="Schleicher M."/>
            <person name="Noegel A.A."/>
            <person name="Eichinger L."/>
            <person name="Gallinger C."/>
            <person name="Pawlowski J."/>
            <person name="Sierra R."/>
            <person name="Euteneuer U."/>
            <person name="Pillet L."/>
            <person name="Moustafa A."/>
            <person name="Platzer M."/>
            <person name="Groth M."/>
            <person name="Szafranski K."/>
            <person name="Schliwa M."/>
        </authorList>
    </citation>
    <scope>NUCLEOTIDE SEQUENCE [LARGE SCALE GENOMIC DNA]</scope>
</reference>
<dbReference type="Proteomes" id="UP000023152">
    <property type="component" value="Unassembled WGS sequence"/>
</dbReference>
<evidence type="ECO:0000313" key="2">
    <source>
        <dbReference type="EMBL" id="ETO16262.1"/>
    </source>
</evidence>
<evidence type="ECO:0000313" key="3">
    <source>
        <dbReference type="Proteomes" id="UP000023152"/>
    </source>
</evidence>
<feature type="transmembrane region" description="Helical" evidence="1">
    <location>
        <begin position="109"/>
        <end position="128"/>
    </location>
</feature>
<keyword evidence="3" id="KW-1185">Reference proteome</keyword>
<accession>X6MS22</accession>
<sequence length="131" mass="15657">MISQMYQKIEANATALPDNESQFQYAQSKIMIISTETDIFKQLDSLTNKKEKIIRPKQKPFFFDFFFSLLFLDFTKKTKKSFYYLYFVNIFFVVSECLTMKLFSLKVVSFTFLLMKVLMVYTTHPVLLKER</sequence>
<comment type="caution">
    <text evidence="2">The sequence shown here is derived from an EMBL/GenBank/DDBJ whole genome shotgun (WGS) entry which is preliminary data.</text>
</comment>
<keyword evidence="1" id="KW-1133">Transmembrane helix</keyword>
<evidence type="ECO:0000256" key="1">
    <source>
        <dbReference type="SAM" id="Phobius"/>
    </source>
</evidence>
<gene>
    <name evidence="2" type="ORF">RFI_21093</name>
</gene>
<proteinExistence type="predicted"/>
<name>X6MS22_RETFI</name>